<feature type="transmembrane region" description="Helical" evidence="11">
    <location>
        <begin position="739"/>
        <end position="761"/>
    </location>
</feature>
<dbReference type="Gene3D" id="2.60.40.1760">
    <property type="entry name" value="glycosyl hydrolase (family 31)"/>
    <property type="match status" value="1"/>
</dbReference>
<evidence type="ECO:0000256" key="5">
    <source>
        <dbReference type="ARBA" id="ARBA00012741"/>
    </source>
</evidence>
<comment type="subcellular location">
    <subcellularLocation>
        <location evidence="2">Membrane</location>
        <topology evidence="2">Multi-pass membrane protein</topology>
    </subcellularLocation>
</comment>
<name>A0A0G4NLV8_VERLO</name>
<dbReference type="PANTHER" id="PTHR22762">
    <property type="entry name" value="ALPHA-GLUCOSIDASE"/>
    <property type="match status" value="1"/>
</dbReference>
<evidence type="ECO:0000256" key="6">
    <source>
        <dbReference type="ARBA" id="ARBA00022692"/>
    </source>
</evidence>
<evidence type="ECO:0000256" key="11">
    <source>
        <dbReference type="SAM" id="Phobius"/>
    </source>
</evidence>
<evidence type="ECO:0000256" key="9">
    <source>
        <dbReference type="RuleBase" id="RU361185"/>
    </source>
</evidence>
<dbReference type="Proteomes" id="UP000045706">
    <property type="component" value="Unassembled WGS sequence"/>
</dbReference>
<dbReference type="Gene3D" id="3.20.20.80">
    <property type="entry name" value="Glycosidases"/>
    <property type="match status" value="1"/>
</dbReference>
<feature type="region of interest" description="Disordered" evidence="10">
    <location>
        <begin position="1"/>
        <end position="29"/>
    </location>
</feature>
<sequence>MGGASISSTSQKQRPIVIDSSSSKHGMDKYKFPSDPVAHKASTITGSNYRFTVIKPSVLRYEWSPDGTFEDRASTFAINRKFDKPDYSVKETEDLLEIVTPSLHLSYDKKRFSPNGFLVTFINKATLWGSEWRYGGEHDGGNLGGTARTLDGVNGRCDVGDGILSRSGFANLDDSESMLFDGEGFVAPRKSGDRIDGYLFSYGQDYKGAMRDYHDISGKQPLVPRWALGNWWSRYHAYNDKEYLDLMDKFEDQKIPLSTAVIDMDWHLVHEEQVTHTGWTGYTWNKSLFPDHVAFCKDLHERHLKITLNDHPHAGVHHFEDLYEKVAKAMGYDTSDNAPILFTPTDPNFMHAFLNVLHRSLEEDGCDFWWIDWQQGPYSRIPGLDPLWLLNHFQYLDDSIQRNGSGAIIFSRYGGPGSHRYPVGFSGDSISTWESLAFQPEFTTTASNVGYGWWSHDIGGHVAGSRDDELATRWTQYGVFSPIMRLHSSNSEWMGKEPWGYRDEYAAILRHFMRLRHRLVPYIYTMNVNAAASDEPLVQPLYWSHPGRGIAYDLRNQYTFGLSLVVRPVTGRRDTRTNLASEKTALPIGAFATTLTTLSLSLMEWRGVTITNVYVGNFFFIAALGLLISAQWELSVGNGFSYTVYSAFALFYAGYAAILTPSFGIVDAYGDDAAQFNNALGFFMILWSVFVLTFFIASLPSNLVFIAIFALVDVGFILVSASYFAAADGSHSASIALKKASGVFCFLAGLVGWYLTLHLLIKDDLYELPLGDTSGYFPKTRKRN</sequence>
<dbReference type="EMBL" id="CVQI01036495">
    <property type="protein sequence ID" value="CRK47366.1"/>
    <property type="molecule type" value="Genomic_DNA"/>
</dbReference>
<dbReference type="InterPro" id="IPR000791">
    <property type="entry name" value="Gpr1/Fun34/SatP-like"/>
</dbReference>
<keyword evidence="7 11" id="KW-1133">Transmembrane helix</keyword>
<dbReference type="PANTHER" id="PTHR22762:SF89">
    <property type="entry name" value="ALPHA-XYLOSIDASE"/>
    <property type="match status" value="1"/>
</dbReference>
<keyword evidence="8 11" id="KW-0472">Membrane</keyword>
<proteinExistence type="inferred from homology"/>
<organism evidence="13 14">
    <name type="scientific">Verticillium longisporum</name>
    <name type="common">Verticillium dahliae var. longisporum</name>
    <dbReference type="NCBI Taxonomy" id="100787"/>
    <lineage>
        <taxon>Eukaryota</taxon>
        <taxon>Fungi</taxon>
        <taxon>Dikarya</taxon>
        <taxon>Ascomycota</taxon>
        <taxon>Pezizomycotina</taxon>
        <taxon>Sordariomycetes</taxon>
        <taxon>Hypocreomycetidae</taxon>
        <taxon>Glomerellales</taxon>
        <taxon>Plectosphaerellaceae</taxon>
        <taxon>Verticillium</taxon>
    </lineage>
</organism>
<dbReference type="SUPFAM" id="SSF51445">
    <property type="entry name" value="(Trans)glycosidases"/>
    <property type="match status" value="1"/>
</dbReference>
<evidence type="ECO:0000256" key="2">
    <source>
        <dbReference type="ARBA" id="ARBA00004141"/>
    </source>
</evidence>
<dbReference type="EC" id="3.2.1.20" evidence="5"/>
<gene>
    <name evidence="13" type="ORF">BN1723_007505</name>
</gene>
<keyword evidence="9" id="KW-0326">Glycosidase</keyword>
<dbReference type="GO" id="GO:0005975">
    <property type="term" value="P:carbohydrate metabolic process"/>
    <property type="evidence" value="ECO:0007669"/>
    <property type="project" value="InterPro"/>
</dbReference>
<evidence type="ECO:0000313" key="13">
    <source>
        <dbReference type="EMBL" id="CRK47366.1"/>
    </source>
</evidence>
<evidence type="ECO:0000256" key="10">
    <source>
        <dbReference type="SAM" id="MobiDB-lite"/>
    </source>
</evidence>
<comment type="catalytic activity">
    <reaction evidence="1">
        <text>Hydrolysis of terminal, non-reducing (1-&gt;4)-linked alpha-D-glucose residues with release of alpha-D-glucose.</text>
        <dbReference type="EC" id="3.2.1.20"/>
    </reaction>
</comment>
<dbReference type="AlphaFoldDB" id="A0A0G4NLV8"/>
<evidence type="ECO:0000256" key="8">
    <source>
        <dbReference type="ARBA" id="ARBA00023136"/>
    </source>
</evidence>
<feature type="transmembrane region" description="Helical" evidence="11">
    <location>
        <begin position="614"/>
        <end position="632"/>
    </location>
</feature>
<dbReference type="Pfam" id="PF01184">
    <property type="entry name" value="Gpr1_Fun34_YaaH"/>
    <property type="match status" value="1"/>
</dbReference>
<dbReference type="InterPro" id="IPR000322">
    <property type="entry name" value="Glyco_hydro_31_TIM"/>
</dbReference>
<feature type="transmembrane region" description="Helical" evidence="11">
    <location>
        <begin position="644"/>
        <end position="666"/>
    </location>
</feature>
<dbReference type="GO" id="GO:0016020">
    <property type="term" value="C:membrane"/>
    <property type="evidence" value="ECO:0007669"/>
    <property type="project" value="UniProtKB-SubCell"/>
</dbReference>
<comment type="similarity">
    <text evidence="4 9">Belongs to the glycosyl hydrolase 31 family.</text>
</comment>
<keyword evidence="9" id="KW-0378">Hydrolase</keyword>
<keyword evidence="6 11" id="KW-0812">Transmembrane</keyword>
<evidence type="ECO:0000259" key="12">
    <source>
        <dbReference type="Pfam" id="PF01055"/>
    </source>
</evidence>
<feature type="transmembrane region" description="Helical" evidence="11">
    <location>
        <begin position="678"/>
        <end position="697"/>
    </location>
</feature>
<reference evidence="14" key="1">
    <citation type="submission" date="2015-05" db="EMBL/GenBank/DDBJ databases">
        <authorList>
            <person name="Fogelqvist Johan"/>
        </authorList>
    </citation>
    <scope>NUCLEOTIDE SEQUENCE [LARGE SCALE GENOMIC DNA]</scope>
</reference>
<dbReference type="CDD" id="cd06595">
    <property type="entry name" value="GH31_u1"/>
    <property type="match status" value="1"/>
</dbReference>
<evidence type="ECO:0000256" key="4">
    <source>
        <dbReference type="ARBA" id="ARBA00007806"/>
    </source>
</evidence>
<evidence type="ECO:0000256" key="1">
    <source>
        <dbReference type="ARBA" id="ARBA00001657"/>
    </source>
</evidence>
<dbReference type="InterPro" id="IPR017853">
    <property type="entry name" value="GH"/>
</dbReference>
<protein>
    <recommendedName>
        <fullName evidence="5">alpha-glucosidase</fullName>
        <ecNumber evidence="5">3.2.1.20</ecNumber>
    </recommendedName>
</protein>
<dbReference type="Pfam" id="PF01055">
    <property type="entry name" value="Glyco_hydro_31_2nd"/>
    <property type="match status" value="1"/>
</dbReference>
<feature type="compositionally biased region" description="Polar residues" evidence="10">
    <location>
        <begin position="1"/>
        <end position="24"/>
    </location>
</feature>
<feature type="transmembrane region" description="Helical" evidence="11">
    <location>
        <begin position="703"/>
        <end position="727"/>
    </location>
</feature>
<dbReference type="GO" id="GO:0006491">
    <property type="term" value="P:N-glycan processing"/>
    <property type="evidence" value="ECO:0007669"/>
    <property type="project" value="TreeGrafter"/>
</dbReference>
<evidence type="ECO:0000313" key="14">
    <source>
        <dbReference type="Proteomes" id="UP000045706"/>
    </source>
</evidence>
<dbReference type="GO" id="GO:0004558">
    <property type="term" value="F:alpha-1,4-glucosidase activity"/>
    <property type="evidence" value="ECO:0007669"/>
    <property type="project" value="UniProtKB-EC"/>
</dbReference>
<evidence type="ECO:0000256" key="7">
    <source>
        <dbReference type="ARBA" id="ARBA00022989"/>
    </source>
</evidence>
<feature type="domain" description="Glycoside hydrolase family 31 TIM barrel" evidence="12">
    <location>
        <begin position="221"/>
        <end position="526"/>
    </location>
</feature>
<evidence type="ECO:0000256" key="3">
    <source>
        <dbReference type="ARBA" id="ARBA00005587"/>
    </source>
</evidence>
<comment type="similarity">
    <text evidence="3">Belongs to the acetate uptake transporter (AceTr) (TC 2.A.96) family.</text>
</comment>
<accession>A0A0G4NLV8</accession>